<protein>
    <submittedName>
        <fullName evidence="4">Serine hydrolase</fullName>
    </submittedName>
</protein>
<dbReference type="GO" id="GO:0046677">
    <property type="term" value="P:response to antibiotic"/>
    <property type="evidence" value="ECO:0007669"/>
    <property type="project" value="InterPro"/>
</dbReference>
<proteinExistence type="predicted"/>
<evidence type="ECO:0000256" key="1">
    <source>
        <dbReference type="SAM" id="MobiDB-lite"/>
    </source>
</evidence>
<dbReference type="SUPFAM" id="SSF56601">
    <property type="entry name" value="beta-lactamase/transpeptidase-like"/>
    <property type="match status" value="1"/>
</dbReference>
<feature type="domain" description="Beta-lactamase class A catalytic" evidence="2">
    <location>
        <begin position="221"/>
        <end position="328"/>
    </location>
</feature>
<dbReference type="AlphaFoldDB" id="A0A853EVT0"/>
<feature type="region of interest" description="Disordered" evidence="1">
    <location>
        <begin position="1"/>
        <end position="22"/>
    </location>
</feature>
<dbReference type="Proteomes" id="UP000561011">
    <property type="component" value="Unassembled WGS sequence"/>
</dbReference>
<dbReference type="Pfam" id="PF18042">
    <property type="entry name" value="ORF_12_N"/>
    <property type="match status" value="1"/>
</dbReference>
<gene>
    <name evidence="4" type="ORF">HZZ10_14300</name>
</gene>
<dbReference type="InterPro" id="IPR045155">
    <property type="entry name" value="Beta-lactam_cat"/>
</dbReference>
<dbReference type="Pfam" id="PF13354">
    <property type="entry name" value="Beta-lactamase2"/>
    <property type="match status" value="1"/>
</dbReference>
<feature type="compositionally biased region" description="Low complexity" evidence="1">
    <location>
        <begin position="37"/>
        <end position="70"/>
    </location>
</feature>
<dbReference type="GO" id="GO:0008800">
    <property type="term" value="F:beta-lactamase activity"/>
    <property type="evidence" value="ECO:0007669"/>
    <property type="project" value="InterPro"/>
</dbReference>
<reference evidence="4 5" key="1">
    <citation type="submission" date="2020-07" db="EMBL/GenBank/DDBJ databases">
        <title>MOT database genomes.</title>
        <authorList>
            <person name="Joseph S."/>
            <person name="Aduse-Opoku J."/>
            <person name="Hashim A."/>
            <person name="Wade W."/>
            <person name="Curtis M."/>
        </authorList>
    </citation>
    <scope>NUCLEOTIDE SEQUENCE [LARGE SCALE GENOMIC DNA]</scope>
    <source>
        <strain evidence="4 5">DSM 100099</strain>
    </source>
</reference>
<evidence type="ECO:0000259" key="2">
    <source>
        <dbReference type="Pfam" id="PF13354"/>
    </source>
</evidence>
<dbReference type="RefSeq" id="WP_179914009.1">
    <property type="nucleotide sequence ID" value="NZ_JACBYE010000040.1"/>
</dbReference>
<dbReference type="Gene3D" id="3.10.450.280">
    <property type="match status" value="1"/>
</dbReference>
<evidence type="ECO:0000313" key="5">
    <source>
        <dbReference type="Proteomes" id="UP000561011"/>
    </source>
</evidence>
<dbReference type="InterPro" id="IPR000871">
    <property type="entry name" value="Beta-lactam_class-A"/>
</dbReference>
<dbReference type="GO" id="GO:0030655">
    <property type="term" value="P:beta-lactam antibiotic catabolic process"/>
    <property type="evidence" value="ECO:0007669"/>
    <property type="project" value="InterPro"/>
</dbReference>
<feature type="domain" description="ORF 12 gene product N-terminal" evidence="3">
    <location>
        <begin position="73"/>
        <end position="165"/>
    </location>
</feature>
<keyword evidence="4" id="KW-0378">Hydrolase</keyword>
<evidence type="ECO:0000259" key="3">
    <source>
        <dbReference type="Pfam" id="PF18042"/>
    </source>
</evidence>
<accession>A0A853EVT0</accession>
<keyword evidence="5" id="KW-1185">Reference proteome</keyword>
<name>A0A853EVT0_9MICO</name>
<dbReference type="PANTHER" id="PTHR35333">
    <property type="entry name" value="BETA-LACTAMASE"/>
    <property type="match status" value="1"/>
</dbReference>
<evidence type="ECO:0000313" key="4">
    <source>
        <dbReference type="EMBL" id="NYS94687.1"/>
    </source>
</evidence>
<dbReference type="InterPro" id="IPR040846">
    <property type="entry name" value="ORF_12_N"/>
</dbReference>
<dbReference type="EMBL" id="JACBYE010000040">
    <property type="protein sequence ID" value="NYS94687.1"/>
    <property type="molecule type" value="Genomic_DNA"/>
</dbReference>
<feature type="region of interest" description="Disordered" evidence="1">
    <location>
        <begin position="37"/>
        <end position="76"/>
    </location>
</feature>
<organism evidence="4 5">
    <name type="scientific">Sanguibacter inulinus</name>
    <dbReference type="NCBI Taxonomy" id="60922"/>
    <lineage>
        <taxon>Bacteria</taxon>
        <taxon>Bacillati</taxon>
        <taxon>Actinomycetota</taxon>
        <taxon>Actinomycetes</taxon>
        <taxon>Micrococcales</taxon>
        <taxon>Sanguibacteraceae</taxon>
        <taxon>Sanguibacter</taxon>
    </lineage>
</organism>
<dbReference type="PANTHER" id="PTHR35333:SF5">
    <property type="entry name" value="CONSERVED LIPOPROTEIN LPQF-RELATED"/>
    <property type="match status" value="1"/>
</dbReference>
<comment type="caution">
    <text evidence="4">The sequence shown here is derived from an EMBL/GenBank/DDBJ whole genome shotgun (WGS) entry which is preliminary data.</text>
</comment>
<dbReference type="Gene3D" id="3.40.710.10">
    <property type="entry name" value="DD-peptidase/beta-lactamase superfamily"/>
    <property type="match status" value="1"/>
</dbReference>
<sequence>MPRTPLPSPRPDRPLRARSLRAPGAATLAAALVLTGCSSSSDDSETEPTSTASSTSTTSTPVEEPSSEPADLPEGPAGEQAAWFLEQLDPETTVSADEITARVSEAVLAEMSAEDLAATLTALAATGPWTPRAVAGEGSAVSVTIVDTAATYLEMQVATDEAGQVTTLFFAPGSNPDRAPAASWDELDSLLGDTGVDHSLQVSTVDEAGLCTPVHQAGETATPMPVGSIVKLYVLGAVVTAVADGTLTWDTELTLTDDLKSLPSGTLQDQPAGTTVTVQQAAAGMISISDNTATDLLISTVGRDAVVSAMGDMGHHDPALNTPLLTTRDLFWFGWGAPEAVPSWTDLDVDAREALQGEVPAGLLDIDPMSVTTPRWDDGLDWFATAADLCSAHAGLQTMAGTEAGEPVRDILSANTGITLDEADWPYVAFKGGNAPGEIAGSWLAETADGETVVVSLQLATDDPLALPAPVDLFSLAEDAFGLYGS</sequence>
<dbReference type="InterPro" id="IPR012338">
    <property type="entry name" value="Beta-lactam/transpept-like"/>
</dbReference>